<evidence type="ECO:0000256" key="6">
    <source>
        <dbReference type="ARBA" id="ARBA00023136"/>
    </source>
</evidence>
<dbReference type="PRINTS" id="PR00260">
    <property type="entry name" value="CHEMTRNSDUCR"/>
</dbReference>
<accession>A0A1M6GHQ8</accession>
<feature type="domain" description="Methyl-accepting transducer" evidence="11">
    <location>
        <begin position="377"/>
        <end position="634"/>
    </location>
</feature>
<evidence type="ECO:0000313" key="13">
    <source>
        <dbReference type="EMBL" id="SHJ09497.1"/>
    </source>
</evidence>
<dbReference type="Pfam" id="PF00015">
    <property type="entry name" value="MCPsignal"/>
    <property type="match status" value="1"/>
</dbReference>
<keyword evidence="2" id="KW-1003">Cell membrane</keyword>
<keyword evidence="5 10" id="KW-1133">Transmembrane helix</keyword>
<evidence type="ECO:0000313" key="14">
    <source>
        <dbReference type="Proteomes" id="UP000184080"/>
    </source>
</evidence>
<dbReference type="PROSITE" id="PS50885">
    <property type="entry name" value="HAMP"/>
    <property type="match status" value="1"/>
</dbReference>
<comment type="subcellular location">
    <subcellularLocation>
        <location evidence="1">Cell membrane</location>
        <topology evidence="1">Multi-pass membrane protein</topology>
    </subcellularLocation>
</comment>
<dbReference type="STRING" id="1121298.SAMN05444401_2122"/>
<evidence type="ECO:0000256" key="3">
    <source>
        <dbReference type="ARBA" id="ARBA00022500"/>
    </source>
</evidence>
<dbReference type="EMBL" id="FQZO01000003">
    <property type="protein sequence ID" value="SHJ09497.1"/>
    <property type="molecule type" value="Genomic_DNA"/>
</dbReference>
<keyword evidence="4 10" id="KW-0812">Transmembrane</keyword>
<evidence type="ECO:0000256" key="4">
    <source>
        <dbReference type="ARBA" id="ARBA00022692"/>
    </source>
</evidence>
<dbReference type="AlphaFoldDB" id="A0A1M6GHQ8"/>
<dbReference type="GO" id="GO:0005886">
    <property type="term" value="C:plasma membrane"/>
    <property type="evidence" value="ECO:0007669"/>
    <property type="project" value="UniProtKB-SubCell"/>
</dbReference>
<keyword evidence="7 9" id="KW-0807">Transducer</keyword>
<dbReference type="Gene3D" id="1.10.287.950">
    <property type="entry name" value="Methyl-accepting chemotaxis protein"/>
    <property type="match status" value="1"/>
</dbReference>
<dbReference type="CDD" id="cd12912">
    <property type="entry name" value="PDC2_MCP_like"/>
    <property type="match status" value="1"/>
</dbReference>
<dbReference type="OrthoDB" id="13222at2"/>
<feature type="transmembrane region" description="Helical" evidence="10">
    <location>
        <begin position="12"/>
        <end position="33"/>
    </location>
</feature>
<keyword evidence="6 10" id="KW-0472">Membrane</keyword>
<dbReference type="PANTHER" id="PTHR32089:SF114">
    <property type="entry name" value="METHYL-ACCEPTING CHEMOTAXIS PROTEIN MCPB"/>
    <property type="match status" value="1"/>
</dbReference>
<dbReference type="CDD" id="cd18773">
    <property type="entry name" value="PDC1_HK_sensor"/>
    <property type="match status" value="1"/>
</dbReference>
<dbReference type="PROSITE" id="PS50111">
    <property type="entry name" value="CHEMOTAXIS_TRANSDUC_2"/>
    <property type="match status" value="1"/>
</dbReference>
<dbReference type="InterPro" id="IPR004089">
    <property type="entry name" value="MCPsignal_dom"/>
</dbReference>
<dbReference type="InterPro" id="IPR004090">
    <property type="entry name" value="Chemotax_Me-accpt_rcpt"/>
</dbReference>
<keyword evidence="3" id="KW-0145">Chemotaxis</keyword>
<dbReference type="Gene3D" id="3.30.450.20">
    <property type="entry name" value="PAS domain"/>
    <property type="match status" value="2"/>
</dbReference>
<reference evidence="13 14" key="1">
    <citation type="submission" date="2016-11" db="EMBL/GenBank/DDBJ databases">
        <authorList>
            <person name="Jaros S."/>
            <person name="Januszkiewicz K."/>
            <person name="Wedrychowicz H."/>
        </authorList>
    </citation>
    <scope>NUCLEOTIDE SEQUENCE [LARGE SCALE GENOMIC DNA]</scope>
    <source>
        <strain evidence="13 14">DSM 21864</strain>
    </source>
</reference>
<feature type="transmembrane region" description="Helical" evidence="10">
    <location>
        <begin position="276"/>
        <end position="298"/>
    </location>
</feature>
<dbReference type="Proteomes" id="UP000184080">
    <property type="component" value="Unassembled WGS sequence"/>
</dbReference>
<sequence length="663" mass="73184">MKKKTLRKELIKLLIAVSLVPLIVIAIISFFILQKNLVKDFNTIVENGLGQVSQSIMSEVNKNKEIVDYFSKDPNAKNITVQDSTAWFKKSIDSYTATHKNVSSIYIGTKDKRMILSPDAEIPKDFDPTSRDWYKLALENKDKIIVGEPYIDTATKKIIVTISKAVLNDNNDMVGVVGLDIKLDYLSELASKIKLGNNGYAVLISPNGTILAHPNKELMGKTGKDNEWINDVLKIQNKAIGNVYVDDEKFIAFRILEDTSGFNIISFVPEKDITKLLINAMILPFVIMIIMFVFLFILSKSFSNKLTKPINEIVDVLNHIKDGDFTNKLEKSKKNTHEINTIVDSLNILVDNMVVLLSEVKNTSKSVQESSESMFVITKESSTAGEEIAKAIQQIATGSTEQASQLEESVNISTKLAEEIENSIENSNTMLNLSTEVEARTLEGAKAVRDLKISFKEQEEGSIKVQEKVNIVSVKSNEITSITDTIKAITEQTNLLALNASIEAARAGEAGKGFAVVSEEVRKLADESSTAAEQIGKAIEEINHSVKELLNQITYTADLNTKTGKGIEITAEQFDMISSMIISLKDSTASVSSSLNIIEGYKDSVLQQITNVASVAQETAATTEEVSAASEEQSSGLQEIYTFSEKLKDFSERLDNLVAKFKL</sequence>
<dbReference type="SMART" id="SM00283">
    <property type="entry name" value="MA"/>
    <property type="match status" value="1"/>
</dbReference>
<evidence type="ECO:0000256" key="9">
    <source>
        <dbReference type="PROSITE-ProRule" id="PRU00284"/>
    </source>
</evidence>
<evidence type="ECO:0000256" key="5">
    <source>
        <dbReference type="ARBA" id="ARBA00022989"/>
    </source>
</evidence>
<keyword evidence="14" id="KW-1185">Reference proteome</keyword>
<dbReference type="SUPFAM" id="SSF103190">
    <property type="entry name" value="Sensory domain-like"/>
    <property type="match status" value="1"/>
</dbReference>
<comment type="similarity">
    <text evidence="8">Belongs to the methyl-accepting chemotaxis (MCP) protein family.</text>
</comment>
<evidence type="ECO:0000256" key="2">
    <source>
        <dbReference type="ARBA" id="ARBA00022475"/>
    </source>
</evidence>
<name>A0A1M6GHQ8_9CLOT</name>
<evidence type="ECO:0000256" key="8">
    <source>
        <dbReference type="ARBA" id="ARBA00029447"/>
    </source>
</evidence>
<dbReference type="Pfam" id="PF02743">
    <property type="entry name" value="dCache_1"/>
    <property type="match status" value="1"/>
</dbReference>
<dbReference type="GO" id="GO:0007165">
    <property type="term" value="P:signal transduction"/>
    <property type="evidence" value="ECO:0007669"/>
    <property type="project" value="UniProtKB-KW"/>
</dbReference>
<evidence type="ECO:0000256" key="1">
    <source>
        <dbReference type="ARBA" id="ARBA00004651"/>
    </source>
</evidence>
<protein>
    <submittedName>
        <fullName evidence="13">Methyl-accepting chemotaxis protein</fullName>
    </submittedName>
</protein>
<dbReference type="InterPro" id="IPR029151">
    <property type="entry name" value="Sensor-like_sf"/>
</dbReference>
<evidence type="ECO:0000256" key="10">
    <source>
        <dbReference type="SAM" id="Phobius"/>
    </source>
</evidence>
<evidence type="ECO:0000256" key="7">
    <source>
        <dbReference type="ARBA" id="ARBA00023224"/>
    </source>
</evidence>
<organism evidence="13 14">
    <name type="scientific">Clostridium amylolyticum</name>
    <dbReference type="NCBI Taxonomy" id="1121298"/>
    <lineage>
        <taxon>Bacteria</taxon>
        <taxon>Bacillati</taxon>
        <taxon>Bacillota</taxon>
        <taxon>Clostridia</taxon>
        <taxon>Eubacteriales</taxon>
        <taxon>Clostridiaceae</taxon>
        <taxon>Clostridium</taxon>
    </lineage>
</organism>
<gene>
    <name evidence="13" type="ORF">SAMN05444401_2122</name>
</gene>
<feature type="domain" description="HAMP" evidence="12">
    <location>
        <begin position="304"/>
        <end position="358"/>
    </location>
</feature>
<dbReference type="InterPro" id="IPR003660">
    <property type="entry name" value="HAMP_dom"/>
</dbReference>
<evidence type="ECO:0000259" key="12">
    <source>
        <dbReference type="PROSITE" id="PS50885"/>
    </source>
</evidence>
<evidence type="ECO:0000259" key="11">
    <source>
        <dbReference type="PROSITE" id="PS50111"/>
    </source>
</evidence>
<dbReference type="InterPro" id="IPR033479">
    <property type="entry name" value="dCache_1"/>
</dbReference>
<dbReference type="PANTHER" id="PTHR32089">
    <property type="entry name" value="METHYL-ACCEPTING CHEMOTAXIS PROTEIN MCPB"/>
    <property type="match status" value="1"/>
</dbReference>
<dbReference type="GO" id="GO:0006935">
    <property type="term" value="P:chemotaxis"/>
    <property type="evidence" value="ECO:0007669"/>
    <property type="project" value="UniProtKB-KW"/>
</dbReference>
<dbReference type="GO" id="GO:0004888">
    <property type="term" value="F:transmembrane signaling receptor activity"/>
    <property type="evidence" value="ECO:0007669"/>
    <property type="project" value="InterPro"/>
</dbReference>
<dbReference type="SUPFAM" id="SSF58104">
    <property type="entry name" value="Methyl-accepting chemotaxis protein (MCP) signaling domain"/>
    <property type="match status" value="1"/>
</dbReference>
<proteinExistence type="inferred from homology"/>
<dbReference type="RefSeq" id="WP_073006304.1">
    <property type="nucleotide sequence ID" value="NZ_FQZO01000003.1"/>
</dbReference>
<dbReference type="Gene3D" id="6.10.340.10">
    <property type="match status" value="1"/>
</dbReference>